<evidence type="ECO:0000313" key="4">
    <source>
        <dbReference type="Proteomes" id="UP000734854"/>
    </source>
</evidence>
<dbReference type="Proteomes" id="UP000734854">
    <property type="component" value="Unassembled WGS sequence"/>
</dbReference>
<dbReference type="GO" id="GO:0005576">
    <property type="term" value="C:extracellular region"/>
    <property type="evidence" value="ECO:0007669"/>
    <property type="project" value="TreeGrafter"/>
</dbReference>
<dbReference type="GO" id="GO:0003723">
    <property type="term" value="F:RNA binding"/>
    <property type="evidence" value="ECO:0007669"/>
    <property type="project" value="InterPro"/>
</dbReference>
<keyword evidence="4" id="KW-1185">Reference proteome</keyword>
<dbReference type="GO" id="GO:0006401">
    <property type="term" value="P:RNA catabolic process"/>
    <property type="evidence" value="ECO:0007669"/>
    <property type="project" value="TreeGrafter"/>
</dbReference>
<dbReference type="InterPro" id="IPR033130">
    <property type="entry name" value="RNase_T2_His_AS_2"/>
</dbReference>
<comment type="caution">
    <text evidence="3">The sequence shown here is derived from an EMBL/GenBank/DDBJ whole genome shotgun (WGS) entry which is preliminary data.</text>
</comment>
<dbReference type="Pfam" id="PF00445">
    <property type="entry name" value="Ribonuclease_T2"/>
    <property type="match status" value="2"/>
</dbReference>
<dbReference type="SUPFAM" id="SSF55895">
    <property type="entry name" value="Ribonuclease Rh-like"/>
    <property type="match status" value="2"/>
</dbReference>
<accession>A0A8J5IBA5</accession>
<dbReference type="PROSITE" id="PS00531">
    <property type="entry name" value="RNASE_T2_2"/>
    <property type="match status" value="1"/>
</dbReference>
<sequence length="350" mass="39753">MCRRRVYFKRSSFVSRRKEEGGRRKEGRKEQAMASLLRSLASAVLLALLAVRGIEGTEQREFDYFLLSLLWPGTSCAATRHCCSDNACCRSSPLPEFTIHGLWVDYNDGTWPACCTHSNFDIKKVCISKIVKIIQFRTILLDLEVPTDIMSFPFLPLQDYNTIPALEKLHHYCQLLKSIGRPYPAVLHLFVLVEKGCFGHMSGVRFLFVYLQIYEYEKHGTCSYPIIQDEYSYFSKALDLYFKHNMTEVLTSAGILATDDKKYPLKDLAAIITRAFGATPQLVCRHGALDELRLCFYKDFKPRDCVDGAEVLANKQNNCPKYVSLPTYTPGLTDISESIGLTTYNPLSVA</sequence>
<dbReference type="GO" id="GO:0033897">
    <property type="term" value="F:ribonuclease T2 activity"/>
    <property type="evidence" value="ECO:0007669"/>
    <property type="project" value="InterPro"/>
</dbReference>
<protein>
    <submittedName>
        <fullName evidence="3">Uncharacterized protein</fullName>
    </submittedName>
</protein>
<dbReference type="PANTHER" id="PTHR11240">
    <property type="entry name" value="RIBONUCLEASE T2"/>
    <property type="match status" value="1"/>
</dbReference>
<comment type="similarity">
    <text evidence="1 2">Belongs to the RNase T2 family.</text>
</comment>
<dbReference type="EMBL" id="JACMSC010000001">
    <property type="protein sequence ID" value="KAG6539233.1"/>
    <property type="molecule type" value="Genomic_DNA"/>
</dbReference>
<organism evidence="3 4">
    <name type="scientific">Zingiber officinale</name>
    <name type="common">Ginger</name>
    <name type="synonym">Amomum zingiber</name>
    <dbReference type="NCBI Taxonomy" id="94328"/>
    <lineage>
        <taxon>Eukaryota</taxon>
        <taxon>Viridiplantae</taxon>
        <taxon>Streptophyta</taxon>
        <taxon>Embryophyta</taxon>
        <taxon>Tracheophyta</taxon>
        <taxon>Spermatophyta</taxon>
        <taxon>Magnoliopsida</taxon>
        <taxon>Liliopsida</taxon>
        <taxon>Zingiberales</taxon>
        <taxon>Zingiberaceae</taxon>
        <taxon>Zingiber</taxon>
    </lineage>
</organism>
<evidence type="ECO:0000313" key="3">
    <source>
        <dbReference type="EMBL" id="KAG6539233.1"/>
    </source>
</evidence>
<dbReference type="InterPro" id="IPR036430">
    <property type="entry name" value="RNase_T2-like_sf"/>
</dbReference>
<proteinExistence type="inferred from homology"/>
<dbReference type="InterPro" id="IPR001568">
    <property type="entry name" value="RNase_T2-like"/>
</dbReference>
<dbReference type="Gene3D" id="3.90.730.10">
    <property type="entry name" value="Ribonuclease T2-like"/>
    <property type="match status" value="2"/>
</dbReference>
<dbReference type="AlphaFoldDB" id="A0A8J5IBA5"/>
<dbReference type="PANTHER" id="PTHR11240:SF22">
    <property type="entry name" value="RIBONUCLEASE T2"/>
    <property type="match status" value="1"/>
</dbReference>
<evidence type="ECO:0000256" key="1">
    <source>
        <dbReference type="ARBA" id="ARBA00007469"/>
    </source>
</evidence>
<gene>
    <name evidence="3" type="ORF">ZIOFF_004388</name>
</gene>
<evidence type="ECO:0000256" key="2">
    <source>
        <dbReference type="RuleBase" id="RU004328"/>
    </source>
</evidence>
<name>A0A8J5IBA5_ZINOF</name>
<reference evidence="3 4" key="1">
    <citation type="submission" date="2020-08" db="EMBL/GenBank/DDBJ databases">
        <title>Plant Genome Project.</title>
        <authorList>
            <person name="Zhang R.-G."/>
        </authorList>
    </citation>
    <scope>NUCLEOTIDE SEQUENCE [LARGE SCALE GENOMIC DNA]</scope>
    <source>
        <tissue evidence="3">Rhizome</tissue>
    </source>
</reference>